<evidence type="ECO:0000256" key="3">
    <source>
        <dbReference type="ARBA" id="ARBA00002975"/>
    </source>
</evidence>
<comment type="cofactor">
    <cofactor evidence="2">
        <name>Ca(2+)</name>
        <dbReference type="ChEBI" id="CHEBI:29108"/>
    </cofactor>
</comment>
<dbReference type="GO" id="GO:0005615">
    <property type="term" value="C:extracellular space"/>
    <property type="evidence" value="ECO:0007669"/>
    <property type="project" value="TreeGrafter"/>
</dbReference>
<evidence type="ECO:0000256" key="23">
    <source>
        <dbReference type="SAM" id="MobiDB-lite"/>
    </source>
</evidence>
<evidence type="ECO:0000256" key="21">
    <source>
        <dbReference type="PROSITE-ProRule" id="PRU01240"/>
    </source>
</evidence>
<feature type="chain" id="PRO_5043875555" description="Neuroendocrine convertase 1" evidence="24">
    <location>
        <begin position="31"/>
        <end position="1407"/>
    </location>
</feature>
<comment type="subcellular location">
    <subcellularLocation>
        <location evidence="4">Cytoplasmic vesicle</location>
        <location evidence="4">Secretory vesicle</location>
    </subcellularLocation>
</comment>
<feature type="compositionally biased region" description="Low complexity" evidence="23">
    <location>
        <begin position="669"/>
        <end position="680"/>
    </location>
</feature>
<keyword evidence="15" id="KW-1015">Disulfide bond</keyword>
<dbReference type="SUPFAM" id="SSF52743">
    <property type="entry name" value="Subtilisin-like"/>
    <property type="match status" value="1"/>
</dbReference>
<keyword evidence="10 24" id="KW-0732">Signal</keyword>
<dbReference type="InterPro" id="IPR036852">
    <property type="entry name" value="Peptidase_S8/S53_dom_sf"/>
</dbReference>
<dbReference type="PANTHER" id="PTHR42884:SF14">
    <property type="entry name" value="NEUROENDOCRINE CONVERTASE 1"/>
    <property type="match status" value="1"/>
</dbReference>
<dbReference type="InterPro" id="IPR038466">
    <property type="entry name" value="S8_pro-domain_sf"/>
</dbReference>
<dbReference type="PANTHER" id="PTHR42884">
    <property type="entry name" value="PROPROTEIN CONVERTASE SUBTILISIN/KEXIN-RELATED"/>
    <property type="match status" value="1"/>
</dbReference>
<dbReference type="InterPro" id="IPR023827">
    <property type="entry name" value="Peptidase_S8_Asp-AS"/>
</dbReference>
<dbReference type="PROSITE" id="PS51829">
    <property type="entry name" value="P_HOMO_B"/>
    <property type="match status" value="1"/>
</dbReference>
<dbReference type="InterPro" id="IPR036390">
    <property type="entry name" value="WH_DNA-bd_sf"/>
</dbReference>
<dbReference type="Proteomes" id="UP001497482">
    <property type="component" value="Chromosome 6"/>
</dbReference>
<dbReference type="Pfam" id="PF10390">
    <property type="entry name" value="ELL"/>
    <property type="match status" value="1"/>
</dbReference>
<dbReference type="SUPFAM" id="SSF46785">
    <property type="entry name" value="Winged helix' DNA-binding domain"/>
    <property type="match status" value="1"/>
</dbReference>
<evidence type="ECO:0000313" key="27">
    <source>
        <dbReference type="EMBL" id="CAL1608593.1"/>
    </source>
</evidence>
<evidence type="ECO:0000256" key="13">
    <source>
        <dbReference type="ARBA" id="ARBA00022837"/>
    </source>
</evidence>
<dbReference type="Gene3D" id="3.40.50.200">
    <property type="entry name" value="Peptidase S8/S53 domain"/>
    <property type="match status" value="1"/>
</dbReference>
<feature type="active site" description="Charge relay system" evidence="20 21">
    <location>
        <position position="216"/>
    </location>
</feature>
<dbReference type="GO" id="GO:0016020">
    <property type="term" value="C:membrane"/>
    <property type="evidence" value="ECO:0007669"/>
    <property type="project" value="TreeGrafter"/>
</dbReference>
<dbReference type="GO" id="GO:0006368">
    <property type="term" value="P:transcription elongation by RNA polymerase II"/>
    <property type="evidence" value="ECO:0007669"/>
    <property type="project" value="InterPro"/>
</dbReference>
<feature type="compositionally biased region" description="Polar residues" evidence="23">
    <location>
        <begin position="1058"/>
        <end position="1068"/>
    </location>
</feature>
<feature type="signal peptide" evidence="24">
    <location>
        <begin position="1"/>
        <end position="30"/>
    </location>
</feature>
<dbReference type="InterPro" id="IPR034182">
    <property type="entry name" value="Kexin/furin"/>
</dbReference>
<evidence type="ECO:0000256" key="11">
    <source>
        <dbReference type="ARBA" id="ARBA00022801"/>
    </source>
</evidence>
<evidence type="ECO:0000256" key="15">
    <source>
        <dbReference type="ARBA" id="ARBA00023157"/>
    </source>
</evidence>
<feature type="compositionally biased region" description="Basic and acidic residues" evidence="23">
    <location>
        <begin position="898"/>
        <end position="907"/>
    </location>
</feature>
<feature type="region of interest" description="Disordered" evidence="23">
    <location>
        <begin position="668"/>
        <end position="687"/>
    </location>
</feature>
<evidence type="ECO:0000256" key="18">
    <source>
        <dbReference type="ARBA" id="ARBA00031320"/>
    </source>
</evidence>
<dbReference type="EC" id="3.4.21.93" evidence="6"/>
<dbReference type="PROSITE" id="PS51892">
    <property type="entry name" value="SUBTILASE"/>
    <property type="match status" value="1"/>
</dbReference>
<name>A0AAV2M5E3_KNICA</name>
<dbReference type="GO" id="GO:0016486">
    <property type="term" value="P:peptide hormone processing"/>
    <property type="evidence" value="ECO:0007669"/>
    <property type="project" value="TreeGrafter"/>
</dbReference>
<evidence type="ECO:0000256" key="9">
    <source>
        <dbReference type="ARBA" id="ARBA00022685"/>
    </source>
</evidence>
<feature type="compositionally biased region" description="Basic residues" evidence="23">
    <location>
        <begin position="1217"/>
        <end position="1227"/>
    </location>
</feature>
<comment type="catalytic activity">
    <reaction evidence="1">
        <text>Release of protein hormones, neuropeptides and renin from their precursors, generally by hydrolysis of -Lys-Arg-|- bonds.</text>
        <dbReference type="EC" id="3.4.21.93"/>
    </reaction>
</comment>
<dbReference type="FunFam" id="2.60.120.260:FF:000054">
    <property type="entry name" value="Proprotein convertase subtilisin/kexin type 1"/>
    <property type="match status" value="1"/>
</dbReference>
<keyword evidence="17" id="KW-0968">Cytoplasmic vesicle</keyword>
<dbReference type="Pfam" id="PF01483">
    <property type="entry name" value="P_proprotein"/>
    <property type="match status" value="1"/>
</dbReference>
<feature type="active site" description="Charge relay system" evidence="20 21">
    <location>
        <position position="390"/>
    </location>
</feature>
<feature type="active site" description="Charge relay system" evidence="20 21">
    <location>
        <position position="175"/>
    </location>
</feature>
<evidence type="ECO:0000256" key="5">
    <source>
        <dbReference type="ARBA" id="ARBA00005325"/>
    </source>
</evidence>
<evidence type="ECO:0000259" key="26">
    <source>
        <dbReference type="PROSITE" id="PS51980"/>
    </source>
</evidence>
<dbReference type="GO" id="GO:0004252">
    <property type="term" value="F:serine-type endopeptidase activity"/>
    <property type="evidence" value="ECO:0007669"/>
    <property type="project" value="UniProtKB-UniRule"/>
</dbReference>
<feature type="domain" description="OCEL" evidence="26">
    <location>
        <begin position="1251"/>
        <end position="1361"/>
    </location>
</feature>
<evidence type="ECO:0000256" key="8">
    <source>
        <dbReference type="ARBA" id="ARBA00022670"/>
    </source>
</evidence>
<evidence type="ECO:0000256" key="10">
    <source>
        <dbReference type="ARBA" id="ARBA00022729"/>
    </source>
</evidence>
<dbReference type="FunFam" id="3.30.70.850:FF:000001">
    <property type="entry name" value="Proprotein convertase subtilisin/kexin type 5"/>
    <property type="match status" value="1"/>
</dbReference>
<dbReference type="CDD" id="cd04059">
    <property type="entry name" value="Peptidases_S8_Protein_convertases_Kexins_Furin-like"/>
    <property type="match status" value="1"/>
</dbReference>
<dbReference type="GO" id="GO:0030133">
    <property type="term" value="C:transport vesicle"/>
    <property type="evidence" value="ECO:0007669"/>
    <property type="project" value="UniProtKB-SubCell"/>
</dbReference>
<dbReference type="PROSITE" id="PS51980">
    <property type="entry name" value="OCEL"/>
    <property type="match status" value="1"/>
</dbReference>
<dbReference type="PROSITE" id="PS51257">
    <property type="entry name" value="PROKAR_LIPOPROTEIN"/>
    <property type="match status" value="1"/>
</dbReference>
<sequence length="1407" mass="155933">METRCSPPLLSSSLLFLLLGACVCVESVRAPPYGDRQYLNEWAVEVPGGERVARALANEVGYDLIRQIGALDDHYLFRRSQHPRRMKRSSDHLTKRLSEDDRVLWAEQQYEKTRTKRAAVPSESVDKLFSDPMWNQQWYLQDTRTSPALPKLDLHVIPVWQKGITGRGVVITVLDDGLEWNHTDIYQNYDPAASYDFNDNDPDPFPRYDSTNENKHGTRCAGEIAMQANNNKCGVGVAFNAKVGGIRMLDGIVTDAIEAGSIGFNSDHVDIYSASWGPNDDGKTVEGPGRLASKAFEYGIQKGRGGKGSIFVWASGNGGRQGDNCDCDGYTDSIYTLSISSASQHGLSPWYAEKCSSTLATAYSSGDYTDQRITSADLHNTCTETHTGTSASAPLAAGIFALALEQNPDLTWRDLQHIVVWTSEFDPLSQNPGWKRNGAGLMVNSRFGFGLLNAKALVDLADPQTWTSVPEKKQCVVKDDSFQPRELKAAGEITVEVPTGACRGQENAVLSLEHVQVEATIEYTRRGDLHITLTSPSGTTTVLLAERERDTSASGFKNWYFMSVHSWGEDPSGTWALKITDTSGRMENNGRILSWRLILHGTSEKPEHMKKPRVYTPYNPVQNDRRGVEHMEELTQEPLLPHTEKTPPPSEPTPSLALQHLLQAAFSRQSPQGGSLLPQGGPLPPQGGPLPPQALYRALELLTRAQTPAEPLYGRYVDRFYQSGYRHRDDRLLQALLQLMDDRHSLPSLGSSSPELEPQMPRCQGEHGGSRHKMAALDEGSFGLNCGQNSGQKVSVLHVKFPESVLRALETFHSCNTESGDQPSIQFKGQQGSIKVPCSGSAPQAFGFFLCSETKDNPQESYECVEQRSGTPPLSVLAPVQTKLTVCATNKCMSRNQAAEETRDRTKVLKPGGPRGKLVPCRKPALGGADVVPERKRSTPINPANTLRKCLTNNPVAQRPLRDRIMHLLALRPYKKLELLARLQRDGLNPKDRTTVGTTLQQVAALNPRENSFSLKEHLFEEVQKQWPGYTEEERTQADRNRSRKLGLSTEPLPSCSPKESTPCTSPQKRPPDGDFIDPLAPKKPRISHLSTRPQRPLEDSHRPQPSPAHPGVSHQPSPTHPAVSHQPSPVHPAVSHQPSPAHPAVSHQPSPAPSHDLADPLASSQSPSTPEGCGSQALPLDQSSTCRDPSSTSAPPKPRKSSSKRREKSVASRDRGQRRKEKKRERHVQVQSAKPELKGPQPLLPCSDLQDYLLLYPPLSSLNHRQKYKQDFNSEYGEYRRLHARVEAVTRRFTQLQQESSKLRPGSNEHEKVLEEVLSEYKKIKQLSPNFQEEKQRYLTSNTRGHHSTDLTSTIRGRHPTDLTSTIRGRHPTDLTSTIRGRHPTDLTSNAPALCCSLHSVRILVS</sequence>
<dbReference type="Gene3D" id="1.10.10.2670">
    <property type="entry name" value="E3 ubiquitin-protein ligase"/>
    <property type="match status" value="1"/>
</dbReference>
<dbReference type="InterPro" id="IPR000209">
    <property type="entry name" value="Peptidase_S8/S53_dom"/>
</dbReference>
<reference evidence="27 28" key="1">
    <citation type="submission" date="2024-04" db="EMBL/GenBank/DDBJ databases">
        <authorList>
            <person name="Waldvogel A.-M."/>
            <person name="Schoenle A."/>
        </authorList>
    </citation>
    <scope>NUCLEOTIDE SEQUENCE [LARGE SCALE GENOMIC DNA]</scope>
</reference>
<evidence type="ECO:0000256" key="12">
    <source>
        <dbReference type="ARBA" id="ARBA00022825"/>
    </source>
</evidence>
<keyword evidence="11 21" id="KW-0378">Hydrolase</keyword>
<keyword evidence="13" id="KW-0106">Calcium</keyword>
<keyword evidence="8 21" id="KW-0645">Protease</keyword>
<comment type="similarity">
    <text evidence="22">Belongs to the ELL/occludin family.</text>
</comment>
<dbReference type="InterPro" id="IPR042065">
    <property type="entry name" value="E3_ELL-like"/>
</dbReference>
<dbReference type="InterPro" id="IPR015500">
    <property type="entry name" value="Peptidase_S8_subtilisin-rel"/>
</dbReference>
<dbReference type="GO" id="GO:0034774">
    <property type="term" value="C:secretory granule lumen"/>
    <property type="evidence" value="ECO:0007669"/>
    <property type="project" value="UniProtKB-ARBA"/>
</dbReference>
<evidence type="ECO:0000256" key="14">
    <source>
        <dbReference type="ARBA" id="ARBA00023145"/>
    </source>
</evidence>
<feature type="region of interest" description="Disordered" evidence="23">
    <location>
        <begin position="1340"/>
        <end position="1385"/>
    </location>
</feature>
<feature type="compositionally biased region" description="Low complexity" evidence="23">
    <location>
        <begin position="747"/>
        <end position="758"/>
    </location>
</feature>
<dbReference type="InterPro" id="IPR022398">
    <property type="entry name" value="Peptidase_S8_His-AS"/>
</dbReference>
<dbReference type="Pfam" id="PF16470">
    <property type="entry name" value="S8_pro-domain"/>
    <property type="match status" value="1"/>
</dbReference>
<dbReference type="InterPro" id="IPR019464">
    <property type="entry name" value="ELL_N"/>
</dbReference>
<feature type="domain" description="P/Homo B" evidence="25">
    <location>
        <begin position="468"/>
        <end position="605"/>
    </location>
</feature>
<dbReference type="PROSITE" id="PS00137">
    <property type="entry name" value="SUBTILASE_HIS"/>
    <property type="match status" value="1"/>
</dbReference>
<dbReference type="Pfam" id="PF00082">
    <property type="entry name" value="Peptidase_S8"/>
    <property type="match status" value="1"/>
</dbReference>
<keyword evidence="12 21" id="KW-0720">Serine protease</keyword>
<dbReference type="FunFam" id="3.40.50.200:FF:000010">
    <property type="entry name" value="Putative neuroendocrine convertase 1"/>
    <property type="match status" value="1"/>
</dbReference>
<dbReference type="Gene3D" id="6.10.140.340">
    <property type="match status" value="1"/>
</dbReference>
<keyword evidence="14" id="KW-0865">Zymogen</keyword>
<evidence type="ECO:0000256" key="6">
    <source>
        <dbReference type="ARBA" id="ARBA00013234"/>
    </source>
</evidence>
<dbReference type="Gene3D" id="6.10.250.3320">
    <property type="match status" value="1"/>
</dbReference>
<evidence type="ECO:0000256" key="24">
    <source>
        <dbReference type="SAM" id="SignalP"/>
    </source>
</evidence>
<evidence type="ECO:0000313" key="28">
    <source>
        <dbReference type="Proteomes" id="UP001497482"/>
    </source>
</evidence>
<evidence type="ECO:0000256" key="1">
    <source>
        <dbReference type="ARBA" id="ARBA00000779"/>
    </source>
</evidence>
<evidence type="ECO:0000256" key="16">
    <source>
        <dbReference type="ARBA" id="ARBA00023180"/>
    </source>
</evidence>
<gene>
    <name evidence="27" type="ORF">KC01_LOCUS35497</name>
</gene>
<dbReference type="GO" id="GO:0008023">
    <property type="term" value="C:transcription elongation factor complex"/>
    <property type="evidence" value="ECO:0007669"/>
    <property type="project" value="InterPro"/>
</dbReference>
<dbReference type="InterPro" id="IPR002884">
    <property type="entry name" value="P_dom"/>
</dbReference>
<dbReference type="SUPFAM" id="SSF49785">
    <property type="entry name" value="Galactose-binding domain-like"/>
    <property type="match status" value="1"/>
</dbReference>
<evidence type="ECO:0000256" key="2">
    <source>
        <dbReference type="ARBA" id="ARBA00001913"/>
    </source>
</evidence>
<accession>A0AAV2M5E3</accession>
<feature type="region of interest" description="Disordered" evidence="23">
    <location>
        <begin position="1027"/>
        <end position="1243"/>
    </location>
</feature>
<dbReference type="EMBL" id="OZ035828">
    <property type="protein sequence ID" value="CAL1608593.1"/>
    <property type="molecule type" value="Genomic_DNA"/>
</dbReference>
<evidence type="ECO:0000256" key="17">
    <source>
        <dbReference type="ARBA" id="ARBA00023329"/>
    </source>
</evidence>
<proteinExistence type="inferred from homology"/>
<dbReference type="PROSITE" id="PS00138">
    <property type="entry name" value="SUBTILASE_SER"/>
    <property type="match status" value="1"/>
</dbReference>
<feature type="region of interest" description="Disordered" evidence="23">
    <location>
        <begin position="898"/>
        <end position="928"/>
    </location>
</feature>
<dbReference type="InterPro" id="IPR022005">
    <property type="entry name" value="Proho_convert"/>
</dbReference>
<dbReference type="PROSITE" id="PS00136">
    <property type="entry name" value="SUBTILASE_ASP"/>
    <property type="match status" value="1"/>
</dbReference>
<dbReference type="Gene3D" id="3.30.70.850">
    <property type="entry name" value="Peptidase S8, pro-domain"/>
    <property type="match status" value="1"/>
</dbReference>
<dbReference type="InterPro" id="IPR032815">
    <property type="entry name" value="S8_pro-domain"/>
</dbReference>
<evidence type="ECO:0000259" key="25">
    <source>
        <dbReference type="PROSITE" id="PS51829"/>
    </source>
</evidence>
<protein>
    <recommendedName>
        <fullName evidence="7">Neuroendocrine convertase 1</fullName>
        <ecNumber evidence="6">3.4.21.93</ecNumber>
    </recommendedName>
    <alternativeName>
        <fullName evidence="18">Prohormone convertase 1</fullName>
    </alternativeName>
    <alternativeName>
        <fullName evidence="19">Proprotein convertase 1</fullName>
    </alternativeName>
</protein>
<feature type="region of interest" description="Disordered" evidence="23">
    <location>
        <begin position="747"/>
        <end position="770"/>
    </location>
</feature>
<dbReference type="InterPro" id="IPR023828">
    <property type="entry name" value="Peptidase_S8_Ser-AS"/>
</dbReference>
<keyword evidence="28" id="KW-1185">Reference proteome</keyword>
<dbReference type="Gene3D" id="2.60.120.260">
    <property type="entry name" value="Galactose-binding domain-like"/>
    <property type="match status" value="1"/>
</dbReference>
<dbReference type="SUPFAM" id="SSF144292">
    <property type="entry name" value="occludin/ELL-like"/>
    <property type="match status" value="1"/>
</dbReference>
<comment type="similarity">
    <text evidence="5">Belongs to the peptidase S8 family. Furin subfamily.</text>
</comment>
<evidence type="ECO:0000256" key="4">
    <source>
        <dbReference type="ARBA" id="ARBA00004398"/>
    </source>
</evidence>
<feature type="compositionally biased region" description="Basic residues" evidence="23">
    <location>
        <begin position="1198"/>
        <end position="1208"/>
    </location>
</feature>
<evidence type="ECO:0000256" key="19">
    <source>
        <dbReference type="ARBA" id="ARBA00032862"/>
    </source>
</evidence>
<dbReference type="SUPFAM" id="SSF54897">
    <property type="entry name" value="Protease propeptides/inhibitors"/>
    <property type="match status" value="1"/>
</dbReference>
<dbReference type="InterPro" id="IPR008979">
    <property type="entry name" value="Galactose-bd-like_sf"/>
</dbReference>
<evidence type="ECO:0000256" key="7">
    <source>
        <dbReference type="ARBA" id="ARBA00015312"/>
    </source>
</evidence>
<evidence type="ECO:0000256" key="22">
    <source>
        <dbReference type="PROSITE-ProRule" id="PRU01324"/>
    </source>
</evidence>
<keyword evidence="16" id="KW-0325">Glycoprotein</keyword>
<dbReference type="PRINTS" id="PR00723">
    <property type="entry name" value="SUBTILISIN"/>
</dbReference>
<dbReference type="GO" id="GO:0043005">
    <property type="term" value="C:neuron projection"/>
    <property type="evidence" value="ECO:0007669"/>
    <property type="project" value="TreeGrafter"/>
</dbReference>
<organism evidence="27 28">
    <name type="scientific">Knipowitschia caucasica</name>
    <name type="common">Caucasian dwarf goby</name>
    <name type="synonym">Pomatoschistus caucasicus</name>
    <dbReference type="NCBI Taxonomy" id="637954"/>
    <lineage>
        <taxon>Eukaryota</taxon>
        <taxon>Metazoa</taxon>
        <taxon>Chordata</taxon>
        <taxon>Craniata</taxon>
        <taxon>Vertebrata</taxon>
        <taxon>Euteleostomi</taxon>
        <taxon>Actinopterygii</taxon>
        <taxon>Neopterygii</taxon>
        <taxon>Teleostei</taxon>
        <taxon>Neoteleostei</taxon>
        <taxon>Acanthomorphata</taxon>
        <taxon>Gobiaria</taxon>
        <taxon>Gobiiformes</taxon>
        <taxon>Gobioidei</taxon>
        <taxon>Gobiidae</taxon>
        <taxon>Gobiinae</taxon>
        <taxon>Knipowitschia</taxon>
    </lineage>
</organism>
<keyword evidence="9" id="KW-0165">Cleavage on pair of basic residues</keyword>
<feature type="compositionally biased region" description="Basic and acidic residues" evidence="23">
    <location>
        <begin position="1032"/>
        <end position="1041"/>
    </location>
</feature>
<dbReference type="InterPro" id="IPR010844">
    <property type="entry name" value="Occludin_ELL"/>
</dbReference>
<comment type="function">
    <text evidence="3">Involved in the processing of hormone and other protein precursors at sites comprised of pairs of basic amino acid residues. Substrates include POMC, renin, enkephalin, dynorphin, somatostatin, insulin and AGRP.</text>
</comment>
<evidence type="ECO:0000256" key="20">
    <source>
        <dbReference type="PIRSR" id="PIRSR615500-1"/>
    </source>
</evidence>
<dbReference type="Pfam" id="PF07303">
    <property type="entry name" value="Occludin_ELL"/>
    <property type="match status" value="1"/>
</dbReference>
<dbReference type="Pfam" id="PF12177">
    <property type="entry name" value="Proho_convert"/>
    <property type="match status" value="1"/>
</dbReference>